<name>T4VPK7_PARBF</name>
<dbReference type="GO" id="GO:0006508">
    <property type="term" value="P:proteolysis"/>
    <property type="evidence" value="ECO:0007669"/>
    <property type="project" value="UniProtKB-KW"/>
</dbReference>
<feature type="transmembrane region" description="Helical" evidence="1">
    <location>
        <begin position="140"/>
        <end position="158"/>
    </location>
</feature>
<feature type="transmembrane region" description="Helical" evidence="1">
    <location>
        <begin position="170"/>
        <end position="195"/>
    </location>
</feature>
<dbReference type="GO" id="GO:0080120">
    <property type="term" value="P:CAAX-box protein maturation"/>
    <property type="evidence" value="ECO:0007669"/>
    <property type="project" value="UniProtKB-ARBA"/>
</dbReference>
<proteinExistence type="predicted"/>
<dbReference type="GeneID" id="67473246"/>
<feature type="domain" description="CAAX prenyl protease 2/Lysostaphin resistance protein A-like" evidence="2">
    <location>
        <begin position="148"/>
        <end position="239"/>
    </location>
</feature>
<sequence>MFLSKENLFDKAKESKYLPNFILALLLAWLFMSIGMRLGVFVGPIIYKPISSLISNLSLNFNLIQSIVLNISLTLSVILLIFLWVRFVEKRKFSSIGFDSNNFILKYILGFIIGILMMSATVALLYFFGLITIENNASHIIGNFVLSSILLAIPAWMIQSAMEEILVRGWLMNVLGAKYTPIIGLVVSAVFFGLIHLENPGISFVAILNIILVGLFLGLCVIKTNNLWVVCGIHAAWNFSQGNIYEFEVSGSKSVAGSIFNFKLRGSELMSGGTFGPEAGLCATIVLLICTIIIALILKNKNTSID</sequence>
<evidence type="ECO:0000259" key="2">
    <source>
        <dbReference type="Pfam" id="PF02517"/>
    </source>
</evidence>
<feature type="transmembrane region" description="Helical" evidence="1">
    <location>
        <begin position="279"/>
        <end position="298"/>
    </location>
</feature>
<feature type="transmembrane region" description="Helical" evidence="1">
    <location>
        <begin position="201"/>
        <end position="222"/>
    </location>
</feature>
<reference evidence="3 4" key="1">
    <citation type="submission" date="2013-06" db="EMBL/GenBank/DDBJ databases">
        <authorList>
            <person name="Walk S."/>
            <person name="Aronoff D."/>
            <person name="Young V.Y."/>
            <person name="Marsh J."/>
            <person name="Harrison L."/>
            <person name="Daugherty S.C."/>
            <person name="Shefchek K.A."/>
            <person name="Hine E.E."/>
            <person name="Tallon L.J."/>
            <person name="Sadzewicz L.K."/>
            <person name="Rasko D.A."/>
        </authorList>
    </citation>
    <scope>NUCLEOTIDE SEQUENCE [LARGE SCALE GENOMIC DNA]</scope>
    <source>
        <strain evidence="3 4">ATCC 638</strain>
    </source>
</reference>
<dbReference type="Pfam" id="PF02517">
    <property type="entry name" value="Rce1-like"/>
    <property type="match status" value="1"/>
</dbReference>
<organism evidence="3 4">
    <name type="scientific">Paraclostridium bifermentans ATCC 638 = DSM 14991</name>
    <dbReference type="NCBI Taxonomy" id="1233171"/>
    <lineage>
        <taxon>Bacteria</taxon>
        <taxon>Bacillati</taxon>
        <taxon>Bacillota</taxon>
        <taxon>Clostridia</taxon>
        <taxon>Peptostreptococcales</taxon>
        <taxon>Peptostreptococcaceae</taxon>
        <taxon>Paraclostridium</taxon>
    </lineage>
</organism>
<keyword evidence="3" id="KW-0645">Protease</keyword>
<dbReference type="AlphaFoldDB" id="T4VPK7"/>
<dbReference type="Proteomes" id="UP000015688">
    <property type="component" value="Unassembled WGS sequence"/>
</dbReference>
<keyword evidence="1" id="KW-1133">Transmembrane helix</keyword>
<feature type="transmembrane region" description="Helical" evidence="1">
    <location>
        <begin position="107"/>
        <end position="128"/>
    </location>
</feature>
<dbReference type="RefSeq" id="WP_021433532.1">
    <property type="nucleotide sequence ID" value="NZ_AVNC01000015.1"/>
</dbReference>
<evidence type="ECO:0000313" key="4">
    <source>
        <dbReference type="Proteomes" id="UP000015688"/>
    </source>
</evidence>
<dbReference type="EMBL" id="AVNC01000015">
    <property type="protein sequence ID" value="EQK43463.1"/>
    <property type="molecule type" value="Genomic_DNA"/>
</dbReference>
<keyword evidence="1" id="KW-0812">Transmembrane</keyword>
<feature type="transmembrane region" description="Helical" evidence="1">
    <location>
        <begin position="21"/>
        <end position="47"/>
    </location>
</feature>
<evidence type="ECO:0000256" key="1">
    <source>
        <dbReference type="SAM" id="Phobius"/>
    </source>
</evidence>
<dbReference type="PANTHER" id="PTHR39430:SF1">
    <property type="entry name" value="PROTEASE"/>
    <property type="match status" value="1"/>
</dbReference>
<keyword evidence="3" id="KW-0378">Hydrolase</keyword>
<feature type="transmembrane region" description="Helical" evidence="1">
    <location>
        <begin position="67"/>
        <end position="87"/>
    </location>
</feature>
<dbReference type="InterPro" id="IPR003675">
    <property type="entry name" value="Rce1/LyrA-like_dom"/>
</dbReference>
<evidence type="ECO:0000313" key="3">
    <source>
        <dbReference type="EMBL" id="EQK43463.1"/>
    </source>
</evidence>
<dbReference type="GO" id="GO:0004175">
    <property type="term" value="F:endopeptidase activity"/>
    <property type="evidence" value="ECO:0007669"/>
    <property type="project" value="UniProtKB-ARBA"/>
</dbReference>
<comment type="caution">
    <text evidence="3">The sequence shown here is derived from an EMBL/GenBank/DDBJ whole genome shotgun (WGS) entry which is preliminary data.</text>
</comment>
<gene>
    <name evidence="3" type="ORF">C672_2407</name>
</gene>
<keyword evidence="1" id="KW-0472">Membrane</keyword>
<dbReference type="PATRIC" id="fig|1233171.3.peg.2296"/>
<dbReference type="PANTHER" id="PTHR39430">
    <property type="entry name" value="MEMBRANE-ASSOCIATED PROTEASE-RELATED"/>
    <property type="match status" value="1"/>
</dbReference>
<accession>T4VPK7</accession>
<protein>
    <submittedName>
        <fullName evidence="3">CAAX protease self-immunity family protein</fullName>
    </submittedName>
</protein>